<evidence type="ECO:0000256" key="1">
    <source>
        <dbReference type="ARBA" id="ARBA00004496"/>
    </source>
</evidence>
<dbReference type="InterPro" id="IPR019805">
    <property type="entry name" value="Heat_shock_protein_90_CS"/>
</dbReference>
<dbReference type="InterPro" id="IPR001404">
    <property type="entry name" value="Hsp90_fam"/>
</dbReference>
<dbReference type="FunFam" id="1.20.120.790:FF:000001">
    <property type="entry name" value="Heat shock protein 90 alpha"/>
    <property type="match status" value="1"/>
</dbReference>
<comment type="similarity">
    <text evidence="2">Belongs to the heat shock protein 90 family.</text>
</comment>
<dbReference type="PRINTS" id="PR00775">
    <property type="entry name" value="HEATSHOCK90"/>
</dbReference>
<comment type="caution">
    <text evidence="11">The sequence shown here is derived from an EMBL/GenBank/DDBJ whole genome shotgun (WGS) entry which is preliminary data.</text>
</comment>
<feature type="compositionally biased region" description="Low complexity" evidence="9">
    <location>
        <begin position="476"/>
        <end position="493"/>
    </location>
</feature>
<dbReference type="GO" id="GO:0140662">
    <property type="term" value="F:ATP-dependent protein folding chaperone"/>
    <property type="evidence" value="ECO:0007669"/>
    <property type="project" value="InterPro"/>
</dbReference>
<dbReference type="InterPro" id="IPR020575">
    <property type="entry name" value="Hsp90_N"/>
</dbReference>
<evidence type="ECO:0000256" key="2">
    <source>
        <dbReference type="ARBA" id="ARBA00008239"/>
    </source>
</evidence>
<feature type="coiled-coil region" evidence="8">
    <location>
        <begin position="317"/>
        <end position="351"/>
    </location>
</feature>
<feature type="binding site" evidence="7">
    <location>
        <position position="78"/>
    </location>
    <ligand>
        <name>ATP</name>
        <dbReference type="ChEBI" id="CHEBI:30616"/>
    </ligand>
</feature>
<dbReference type="InterPro" id="IPR003594">
    <property type="entry name" value="HATPase_dom"/>
</dbReference>
<dbReference type="GO" id="GO:0051082">
    <property type="term" value="F:unfolded protein binding"/>
    <property type="evidence" value="ECO:0007669"/>
    <property type="project" value="EnsemblFungi"/>
</dbReference>
<feature type="region of interest" description="Disordered" evidence="9">
    <location>
        <begin position="476"/>
        <end position="499"/>
    </location>
</feature>
<dbReference type="CDD" id="cd16927">
    <property type="entry name" value="HATPase_Hsp90-like"/>
    <property type="match status" value="1"/>
</dbReference>
<sequence length="499" mass="55814">MSETFEFQAEISQLLSLIINTVYSNKEIFLRELVSNCSDALDKIRYKALSDPSQLDSGKDLRIDIIPDEANKTLTIRDTGIGMTKADLVNNLGTIARSGTKQFMEALTAGADVSMIGQFGVGFYSAYLVADRVRVISKHNDDDQYIWESSAGGTFSITADTEGESLGRGTAMVLHLKDEQLEYLKESKIKEVIKKHSEFISYPIYLHVTKETEKEVPDEEAEEAEEKTEEGDDKKPKVEESGDELTSLSDYVTRMPEHQKNMYYITGESIKAVSKSPFLDTLREKGFEVLFLVDPIDEYAMTQLKEFEGKKLVDITKDFELEETEEEKKAREEQEKEYESLTKSLKNVLGEKVEKVVVSHKLGLSPCAIRTGQFGWSANMERIMKAQALRDTSMSSYMSSKKTFEISPKSPIIQELKKKVENDGENDRTVKSIVQLLFETSLLVSGFTIDEPSGFAERIHKLVQLGLNIEEDDAIAPAEAQASDAPAAAAGDSAMEEVD</sequence>
<dbReference type="InterPro" id="IPR036890">
    <property type="entry name" value="HATPase_C_sf"/>
</dbReference>
<evidence type="ECO:0000313" key="11">
    <source>
        <dbReference type="EMBL" id="KFH41996.1"/>
    </source>
</evidence>
<dbReference type="SUPFAM" id="SSF110942">
    <property type="entry name" value="HSP90 C-terminal domain"/>
    <property type="match status" value="1"/>
</dbReference>
<dbReference type="STRING" id="857340.A0A086SY14"/>
<evidence type="ECO:0000256" key="5">
    <source>
        <dbReference type="ARBA" id="ARBA00022840"/>
    </source>
</evidence>
<evidence type="ECO:0000256" key="4">
    <source>
        <dbReference type="ARBA" id="ARBA00022741"/>
    </source>
</evidence>
<dbReference type="Gene3D" id="3.40.50.11260">
    <property type="match status" value="1"/>
</dbReference>
<dbReference type="FunFam" id="3.30.565.10:FF:000001">
    <property type="entry name" value="Heat shock protein HSP 90-alpha"/>
    <property type="match status" value="1"/>
</dbReference>
<evidence type="ECO:0000256" key="8">
    <source>
        <dbReference type="SAM" id="Coils"/>
    </source>
</evidence>
<dbReference type="Pfam" id="PF02518">
    <property type="entry name" value="HATPase_c"/>
    <property type="match status" value="1"/>
</dbReference>
<dbReference type="AlphaFoldDB" id="A0A086SY14"/>
<feature type="domain" description="Histidine kinase/HSP90-like ATPase" evidence="10">
    <location>
        <begin position="25"/>
        <end position="180"/>
    </location>
</feature>
<keyword evidence="4 7" id="KW-0547">Nucleotide-binding</keyword>
<evidence type="ECO:0000313" key="12">
    <source>
        <dbReference type="Proteomes" id="UP000029964"/>
    </source>
</evidence>
<proteinExistence type="inferred from homology"/>
<reference evidence="12" key="1">
    <citation type="journal article" date="2014" name="Genome Announc.">
        <title>Genome sequence and annotation of Acremonium chrysogenum, producer of the beta-lactam antibiotic cephalosporin C.</title>
        <authorList>
            <person name="Terfehr D."/>
            <person name="Dahlmann T.A."/>
            <person name="Specht T."/>
            <person name="Zadra I."/>
            <person name="Kuernsteiner H."/>
            <person name="Kueck U."/>
        </authorList>
    </citation>
    <scope>NUCLEOTIDE SEQUENCE [LARGE SCALE GENOMIC DNA]</scope>
    <source>
        <strain evidence="12">ATCC 11550 / CBS 779.69 / DSM 880 / IAM 14645 / JCM 23072 / IMI 49137</strain>
    </source>
</reference>
<dbReference type="SMART" id="SM00387">
    <property type="entry name" value="HATPase_c"/>
    <property type="match status" value="1"/>
</dbReference>
<dbReference type="Pfam" id="PF00183">
    <property type="entry name" value="HSP90"/>
    <property type="match status" value="1"/>
</dbReference>
<feature type="compositionally biased region" description="Acidic residues" evidence="9">
    <location>
        <begin position="216"/>
        <end position="231"/>
    </location>
</feature>
<keyword evidence="6" id="KW-0143">Chaperone</keyword>
<dbReference type="InterPro" id="IPR037196">
    <property type="entry name" value="HSP90_C"/>
</dbReference>
<feature type="binding site" evidence="7">
    <location>
        <position position="83"/>
    </location>
    <ligand>
        <name>ATP</name>
        <dbReference type="ChEBI" id="CHEBI:30616"/>
    </ligand>
</feature>
<evidence type="ECO:0000256" key="3">
    <source>
        <dbReference type="ARBA" id="ARBA00022490"/>
    </source>
</evidence>
<evidence type="ECO:0000256" key="9">
    <source>
        <dbReference type="SAM" id="MobiDB-lite"/>
    </source>
</evidence>
<protein>
    <submittedName>
        <fullName evidence="11">Heat shock protein-like protein</fullName>
    </submittedName>
</protein>
<keyword evidence="5 7" id="KW-0067">ATP-binding</keyword>
<dbReference type="PROSITE" id="PS00298">
    <property type="entry name" value="HSP90"/>
    <property type="match status" value="1"/>
</dbReference>
<dbReference type="SUPFAM" id="SSF54211">
    <property type="entry name" value="Ribosomal protein S5 domain 2-like"/>
    <property type="match status" value="1"/>
</dbReference>
<feature type="binding site" evidence="7">
    <location>
        <begin position="98"/>
        <end position="99"/>
    </location>
    <ligand>
        <name>ATP</name>
        <dbReference type="ChEBI" id="CHEBI:30616"/>
    </ligand>
</feature>
<dbReference type="EMBL" id="JPKY01000108">
    <property type="protein sequence ID" value="KFH41996.1"/>
    <property type="molecule type" value="Genomic_DNA"/>
</dbReference>
<dbReference type="FunFam" id="3.40.50.11260:FF:000001">
    <property type="entry name" value="Heat shock protein 90 alpha"/>
    <property type="match status" value="1"/>
</dbReference>
<feature type="binding site" evidence="7">
    <location>
        <position position="170"/>
    </location>
    <ligand>
        <name>ATP</name>
        <dbReference type="ChEBI" id="CHEBI:30616"/>
    </ligand>
</feature>
<dbReference type="OrthoDB" id="28737at2759"/>
<feature type="binding site" evidence="7">
    <location>
        <position position="36"/>
    </location>
    <ligand>
        <name>ATP</name>
        <dbReference type="ChEBI" id="CHEBI:30616"/>
    </ligand>
</feature>
<dbReference type="GO" id="GO:0005737">
    <property type="term" value="C:cytoplasm"/>
    <property type="evidence" value="ECO:0007669"/>
    <property type="project" value="UniProtKB-SubCell"/>
</dbReference>
<keyword evidence="11" id="KW-0346">Stress response</keyword>
<feature type="binding site" evidence="7">
    <location>
        <position position="91"/>
    </location>
    <ligand>
        <name>ATP</name>
        <dbReference type="ChEBI" id="CHEBI:30616"/>
    </ligand>
</feature>
<evidence type="ECO:0000259" key="10">
    <source>
        <dbReference type="SMART" id="SM00387"/>
    </source>
</evidence>
<dbReference type="Gene3D" id="3.30.565.10">
    <property type="entry name" value="Histidine kinase-like ATPase, C-terminal domain"/>
    <property type="match status" value="1"/>
</dbReference>
<keyword evidence="8" id="KW-0175">Coiled coil</keyword>
<dbReference type="GO" id="GO:0016887">
    <property type="term" value="F:ATP hydrolysis activity"/>
    <property type="evidence" value="ECO:0007669"/>
    <property type="project" value="EnsemblFungi"/>
</dbReference>
<gene>
    <name evidence="11" type="ORF">ACRE_072930</name>
</gene>
<dbReference type="GO" id="GO:0140453">
    <property type="term" value="C:protein aggregate center"/>
    <property type="evidence" value="ECO:0007669"/>
    <property type="project" value="EnsemblFungi"/>
</dbReference>
<dbReference type="Proteomes" id="UP000029964">
    <property type="component" value="Unassembled WGS sequence"/>
</dbReference>
<dbReference type="PIRSF" id="PIRSF002583">
    <property type="entry name" value="Hsp90"/>
    <property type="match status" value="1"/>
</dbReference>
<comment type="subcellular location">
    <subcellularLocation>
        <location evidence="1">Cytoplasm</location>
    </subcellularLocation>
</comment>
<dbReference type="Gene3D" id="1.20.120.790">
    <property type="entry name" value="Heat shock protein 90, C-terminal domain"/>
    <property type="match status" value="1"/>
</dbReference>
<feature type="binding site" evidence="7">
    <location>
        <position position="32"/>
    </location>
    <ligand>
        <name>ATP</name>
        <dbReference type="ChEBI" id="CHEBI:30616"/>
    </ligand>
</feature>
<accession>A0A086SY14</accession>
<feature type="binding site" evidence="7">
    <location>
        <begin position="118"/>
        <end position="123"/>
    </location>
    <ligand>
        <name>ATP</name>
        <dbReference type="ChEBI" id="CHEBI:30616"/>
    </ligand>
</feature>
<evidence type="ECO:0000256" key="7">
    <source>
        <dbReference type="PIRSR" id="PIRSR002583-1"/>
    </source>
</evidence>
<organism evidence="11 12">
    <name type="scientific">Hapsidospora chrysogenum (strain ATCC 11550 / CBS 779.69 / DSM 880 / IAM 14645 / JCM 23072 / IMI 49137)</name>
    <name type="common">Acremonium chrysogenum</name>
    <dbReference type="NCBI Taxonomy" id="857340"/>
    <lineage>
        <taxon>Eukaryota</taxon>
        <taxon>Fungi</taxon>
        <taxon>Dikarya</taxon>
        <taxon>Ascomycota</taxon>
        <taxon>Pezizomycotina</taxon>
        <taxon>Sordariomycetes</taxon>
        <taxon>Hypocreomycetidae</taxon>
        <taxon>Hypocreales</taxon>
        <taxon>Bionectriaceae</taxon>
        <taxon>Hapsidospora</taxon>
    </lineage>
</organism>
<feature type="region of interest" description="Disordered" evidence="9">
    <location>
        <begin position="211"/>
        <end position="246"/>
    </location>
</feature>
<evidence type="ECO:0000256" key="6">
    <source>
        <dbReference type="ARBA" id="ARBA00023186"/>
    </source>
</evidence>
<dbReference type="InterPro" id="IPR020568">
    <property type="entry name" value="Ribosomal_Su5_D2-typ_SF"/>
</dbReference>
<keyword evidence="3" id="KW-0963">Cytoplasm</keyword>
<keyword evidence="12" id="KW-1185">Reference proteome</keyword>
<dbReference type="PANTHER" id="PTHR11528">
    <property type="entry name" value="HEAT SHOCK PROTEIN 90 FAMILY MEMBER"/>
    <property type="match status" value="1"/>
</dbReference>
<dbReference type="HOGENOM" id="CLU_006684_5_1_1"/>
<dbReference type="SUPFAM" id="SSF55874">
    <property type="entry name" value="ATPase domain of HSP90 chaperone/DNA topoisomerase II/histidine kinase"/>
    <property type="match status" value="1"/>
</dbReference>
<name>A0A086SY14_HAPC1</name>
<dbReference type="GO" id="GO:0005524">
    <property type="term" value="F:ATP binding"/>
    <property type="evidence" value="ECO:0007669"/>
    <property type="project" value="UniProtKB-KW"/>
</dbReference>